<accession>A0A8J2ZUD5</accession>
<feature type="transmembrane region" description="Helical" evidence="1">
    <location>
        <begin position="95"/>
        <end position="122"/>
    </location>
</feature>
<protein>
    <recommendedName>
        <fullName evidence="2">DUF4064 domain-containing protein</fullName>
    </recommendedName>
</protein>
<dbReference type="EMBL" id="BMFV01000004">
    <property type="protein sequence ID" value="GGH76829.1"/>
    <property type="molecule type" value="Genomic_DNA"/>
</dbReference>
<dbReference type="InterPro" id="IPR025273">
    <property type="entry name" value="DUF4064"/>
</dbReference>
<dbReference type="Proteomes" id="UP000656813">
    <property type="component" value="Unassembled WGS sequence"/>
</dbReference>
<name>A0A8J2ZUD5_9BACL</name>
<keyword evidence="4" id="KW-1185">Reference proteome</keyword>
<evidence type="ECO:0000256" key="1">
    <source>
        <dbReference type="SAM" id="Phobius"/>
    </source>
</evidence>
<feature type="domain" description="DUF4064" evidence="2">
    <location>
        <begin position="2"/>
        <end position="106"/>
    </location>
</feature>
<keyword evidence="1" id="KW-0472">Membrane</keyword>
<organism evidence="3 4">
    <name type="scientific">Pullulanibacillus pueri</name>
    <dbReference type="NCBI Taxonomy" id="1437324"/>
    <lineage>
        <taxon>Bacteria</taxon>
        <taxon>Bacillati</taxon>
        <taxon>Bacillota</taxon>
        <taxon>Bacilli</taxon>
        <taxon>Bacillales</taxon>
        <taxon>Sporolactobacillaceae</taxon>
        <taxon>Pullulanibacillus</taxon>
    </lineage>
</organism>
<gene>
    <name evidence="3" type="ORF">GCM10007096_07820</name>
</gene>
<evidence type="ECO:0000313" key="3">
    <source>
        <dbReference type="EMBL" id="GGH76829.1"/>
    </source>
</evidence>
<sequence length="130" mass="13988">MKRTGEFILSIIALIINGLSLLGGLSFKKLSTNTLEDQLQTSGTELSKQDIHDMVAAMNHLGSYLIILASISIILAIIALVCLQGNKKPKLAGLFLIIAAVSSIITVVPFILYLIAGILALIKRPKGNRY</sequence>
<feature type="transmembrane region" description="Helical" evidence="1">
    <location>
        <begin position="7"/>
        <end position="27"/>
    </location>
</feature>
<feature type="transmembrane region" description="Helical" evidence="1">
    <location>
        <begin position="61"/>
        <end position="83"/>
    </location>
</feature>
<keyword evidence="1" id="KW-0812">Transmembrane</keyword>
<comment type="caution">
    <text evidence="3">The sequence shown here is derived from an EMBL/GenBank/DDBJ whole genome shotgun (WGS) entry which is preliminary data.</text>
</comment>
<dbReference type="RefSeq" id="WP_188496097.1">
    <property type="nucleotide sequence ID" value="NZ_BMFV01000004.1"/>
</dbReference>
<evidence type="ECO:0000259" key="2">
    <source>
        <dbReference type="Pfam" id="PF13273"/>
    </source>
</evidence>
<dbReference type="Pfam" id="PF13273">
    <property type="entry name" value="DUF4064"/>
    <property type="match status" value="1"/>
</dbReference>
<dbReference type="AlphaFoldDB" id="A0A8J2ZUD5"/>
<evidence type="ECO:0000313" key="4">
    <source>
        <dbReference type="Proteomes" id="UP000656813"/>
    </source>
</evidence>
<reference evidence="3" key="1">
    <citation type="journal article" date="2014" name="Int. J. Syst. Evol. Microbiol.">
        <title>Complete genome sequence of Corynebacterium casei LMG S-19264T (=DSM 44701T), isolated from a smear-ripened cheese.</title>
        <authorList>
            <consortium name="US DOE Joint Genome Institute (JGI-PGF)"/>
            <person name="Walter F."/>
            <person name="Albersmeier A."/>
            <person name="Kalinowski J."/>
            <person name="Ruckert C."/>
        </authorList>
    </citation>
    <scope>NUCLEOTIDE SEQUENCE</scope>
    <source>
        <strain evidence="3">CGMCC 1.12777</strain>
    </source>
</reference>
<proteinExistence type="predicted"/>
<keyword evidence="1" id="KW-1133">Transmembrane helix</keyword>
<reference evidence="3" key="2">
    <citation type="submission" date="2020-09" db="EMBL/GenBank/DDBJ databases">
        <authorList>
            <person name="Sun Q."/>
            <person name="Zhou Y."/>
        </authorList>
    </citation>
    <scope>NUCLEOTIDE SEQUENCE</scope>
    <source>
        <strain evidence="3">CGMCC 1.12777</strain>
    </source>
</reference>